<comment type="caution">
    <text evidence="1">The sequence shown here is derived from an EMBL/GenBank/DDBJ whole genome shotgun (WGS) entry which is preliminary data.</text>
</comment>
<proteinExistence type="predicted"/>
<evidence type="ECO:0000313" key="2">
    <source>
        <dbReference type="Proteomes" id="UP000824159"/>
    </source>
</evidence>
<dbReference type="SUPFAM" id="SSF56784">
    <property type="entry name" value="HAD-like"/>
    <property type="match status" value="1"/>
</dbReference>
<dbReference type="Proteomes" id="UP000824159">
    <property type="component" value="Unassembled WGS sequence"/>
</dbReference>
<dbReference type="InterPro" id="IPR023214">
    <property type="entry name" value="HAD_sf"/>
</dbReference>
<sequence length="212" mass="23775">MKISGAIFDLDGTLLDSTEMWRGAASRYITSLRKNPEPDLGEKTKAMTLPALCKYLKEEYRIATTEEKIAKGFNTILREDYLESVDIKEYVPILLEKFKQKGISMCITTSTDKAIADEILTRLGIRDYFTYIVTCEESGGDKEGPEVFINAHNMLGTPKEETVVLEDGILAIRGAKEAGFYVIAVYDGGEKESEAEIKSLADRYIESFKELL</sequence>
<dbReference type="SFLD" id="SFLDG01129">
    <property type="entry name" value="C1.5:_HAD__Beta-PGM__Phosphata"/>
    <property type="match status" value="1"/>
</dbReference>
<dbReference type="InterPro" id="IPR006439">
    <property type="entry name" value="HAD-SF_hydro_IA"/>
</dbReference>
<dbReference type="PRINTS" id="PR00413">
    <property type="entry name" value="HADHALOGNASE"/>
</dbReference>
<dbReference type="GO" id="GO:0008967">
    <property type="term" value="F:phosphoglycolate phosphatase activity"/>
    <property type="evidence" value="ECO:0007669"/>
    <property type="project" value="TreeGrafter"/>
</dbReference>
<evidence type="ECO:0000313" key="1">
    <source>
        <dbReference type="EMBL" id="HIT99869.1"/>
    </source>
</evidence>
<dbReference type="AlphaFoldDB" id="A0A9D1HDG2"/>
<dbReference type="Gene3D" id="3.40.50.1000">
    <property type="entry name" value="HAD superfamily/HAD-like"/>
    <property type="match status" value="1"/>
</dbReference>
<dbReference type="SFLD" id="SFLDS00003">
    <property type="entry name" value="Haloacid_Dehalogenase"/>
    <property type="match status" value="1"/>
</dbReference>
<dbReference type="InterPro" id="IPR023198">
    <property type="entry name" value="PGP-like_dom2"/>
</dbReference>
<dbReference type="InterPro" id="IPR050155">
    <property type="entry name" value="HAD-like_hydrolase_sf"/>
</dbReference>
<name>A0A9D1HDG2_9FIRM</name>
<dbReference type="InterPro" id="IPR036412">
    <property type="entry name" value="HAD-like_sf"/>
</dbReference>
<dbReference type="GO" id="GO:0006281">
    <property type="term" value="P:DNA repair"/>
    <property type="evidence" value="ECO:0007669"/>
    <property type="project" value="TreeGrafter"/>
</dbReference>
<dbReference type="PANTHER" id="PTHR43434">
    <property type="entry name" value="PHOSPHOGLYCOLATE PHOSPHATASE"/>
    <property type="match status" value="1"/>
</dbReference>
<organism evidence="1 2">
    <name type="scientific">Candidatus Allocopromorpha excrementavium</name>
    <dbReference type="NCBI Taxonomy" id="2840741"/>
    <lineage>
        <taxon>Bacteria</taxon>
        <taxon>Bacillati</taxon>
        <taxon>Bacillota</taxon>
        <taxon>Clostridia</taxon>
        <taxon>Eubacteriales</taxon>
        <taxon>Eubacteriaceae</taxon>
        <taxon>Eubacteriaceae incertae sedis</taxon>
        <taxon>Candidatus Allocopromorpha</taxon>
    </lineage>
</organism>
<accession>A0A9D1HDG2</accession>
<gene>
    <name evidence="1" type="ORF">IAD12_06415</name>
</gene>
<protein>
    <submittedName>
        <fullName evidence="1">HAD family phosphatase</fullName>
    </submittedName>
</protein>
<dbReference type="Pfam" id="PF13419">
    <property type="entry name" value="HAD_2"/>
    <property type="match status" value="1"/>
</dbReference>
<dbReference type="InterPro" id="IPR041492">
    <property type="entry name" value="HAD_2"/>
</dbReference>
<reference evidence="1" key="1">
    <citation type="submission" date="2020-10" db="EMBL/GenBank/DDBJ databases">
        <authorList>
            <person name="Gilroy R."/>
        </authorList>
    </citation>
    <scope>NUCLEOTIDE SEQUENCE</scope>
    <source>
        <strain evidence="1">CHK176-22527</strain>
    </source>
</reference>
<dbReference type="EMBL" id="DVLX01000081">
    <property type="protein sequence ID" value="HIT99869.1"/>
    <property type="molecule type" value="Genomic_DNA"/>
</dbReference>
<reference evidence="1" key="2">
    <citation type="journal article" date="2021" name="PeerJ">
        <title>Extensive microbial diversity within the chicken gut microbiome revealed by metagenomics and culture.</title>
        <authorList>
            <person name="Gilroy R."/>
            <person name="Ravi A."/>
            <person name="Getino M."/>
            <person name="Pursley I."/>
            <person name="Horton D.L."/>
            <person name="Alikhan N.F."/>
            <person name="Baker D."/>
            <person name="Gharbi K."/>
            <person name="Hall N."/>
            <person name="Watson M."/>
            <person name="Adriaenssens E.M."/>
            <person name="Foster-Nyarko E."/>
            <person name="Jarju S."/>
            <person name="Secka A."/>
            <person name="Antonio M."/>
            <person name="Oren A."/>
            <person name="Chaudhuri R.R."/>
            <person name="La Ragione R."/>
            <person name="Hildebrand F."/>
            <person name="Pallen M.J."/>
        </authorList>
    </citation>
    <scope>NUCLEOTIDE SEQUENCE</scope>
    <source>
        <strain evidence="1">CHK176-22527</strain>
    </source>
</reference>
<dbReference type="PANTHER" id="PTHR43434:SF1">
    <property type="entry name" value="PHOSPHOGLYCOLATE PHOSPHATASE"/>
    <property type="match status" value="1"/>
</dbReference>
<dbReference type="Gene3D" id="1.10.150.240">
    <property type="entry name" value="Putative phosphatase, domain 2"/>
    <property type="match status" value="1"/>
</dbReference>